<dbReference type="InterPro" id="IPR051678">
    <property type="entry name" value="AGP_Transferase"/>
</dbReference>
<dbReference type="PANTHER" id="PTHR21310">
    <property type="entry name" value="AMINOGLYCOSIDE PHOSPHOTRANSFERASE-RELATED-RELATED"/>
    <property type="match status" value="1"/>
</dbReference>
<dbReference type="GO" id="GO:0016301">
    <property type="term" value="F:kinase activity"/>
    <property type="evidence" value="ECO:0007669"/>
    <property type="project" value="UniProtKB-KW"/>
</dbReference>
<dbReference type="Pfam" id="PF01636">
    <property type="entry name" value="APH"/>
    <property type="match status" value="1"/>
</dbReference>
<dbReference type="EMBL" id="JARJCN010000055">
    <property type="protein sequence ID" value="KAJ7080393.1"/>
    <property type="molecule type" value="Genomic_DNA"/>
</dbReference>
<dbReference type="Gene3D" id="3.90.1200.10">
    <property type="match status" value="1"/>
</dbReference>
<feature type="domain" description="Aminoglycoside phosphotransferase" evidence="1">
    <location>
        <begin position="43"/>
        <end position="213"/>
    </location>
</feature>
<dbReference type="InterPro" id="IPR002575">
    <property type="entry name" value="Aminoglycoside_PTrfase"/>
</dbReference>
<name>A0AAD6TY35_9AGAR</name>
<evidence type="ECO:0000313" key="2">
    <source>
        <dbReference type="EMBL" id="KAJ7080393.1"/>
    </source>
</evidence>
<reference evidence="2" key="1">
    <citation type="submission" date="2023-03" db="EMBL/GenBank/DDBJ databases">
        <title>Massive genome expansion in bonnet fungi (Mycena s.s.) driven by repeated elements and novel gene families across ecological guilds.</title>
        <authorList>
            <consortium name="Lawrence Berkeley National Laboratory"/>
            <person name="Harder C.B."/>
            <person name="Miyauchi S."/>
            <person name="Viragh M."/>
            <person name="Kuo A."/>
            <person name="Thoen E."/>
            <person name="Andreopoulos B."/>
            <person name="Lu D."/>
            <person name="Skrede I."/>
            <person name="Drula E."/>
            <person name="Henrissat B."/>
            <person name="Morin E."/>
            <person name="Kohler A."/>
            <person name="Barry K."/>
            <person name="LaButti K."/>
            <person name="Morin E."/>
            <person name="Salamov A."/>
            <person name="Lipzen A."/>
            <person name="Mereny Z."/>
            <person name="Hegedus B."/>
            <person name="Baldrian P."/>
            <person name="Stursova M."/>
            <person name="Weitz H."/>
            <person name="Taylor A."/>
            <person name="Grigoriev I.V."/>
            <person name="Nagy L.G."/>
            <person name="Martin F."/>
            <person name="Kauserud H."/>
        </authorList>
    </citation>
    <scope>NUCLEOTIDE SEQUENCE</scope>
    <source>
        <strain evidence="2">CBHHK173m</strain>
    </source>
</reference>
<gene>
    <name evidence="2" type="ORF">B0H15DRAFT_486189</name>
</gene>
<dbReference type="AlphaFoldDB" id="A0AAD6TY35"/>
<dbReference type="PANTHER" id="PTHR21310:SF15">
    <property type="entry name" value="AMINOGLYCOSIDE PHOSPHOTRANSFERASE DOMAIN-CONTAINING PROTEIN"/>
    <property type="match status" value="1"/>
</dbReference>
<comment type="caution">
    <text evidence="2">The sequence shown here is derived from an EMBL/GenBank/DDBJ whole genome shotgun (WGS) entry which is preliminary data.</text>
</comment>
<organism evidence="2 3">
    <name type="scientific">Mycena belliarum</name>
    <dbReference type="NCBI Taxonomy" id="1033014"/>
    <lineage>
        <taxon>Eukaryota</taxon>
        <taxon>Fungi</taxon>
        <taxon>Dikarya</taxon>
        <taxon>Basidiomycota</taxon>
        <taxon>Agaricomycotina</taxon>
        <taxon>Agaricomycetes</taxon>
        <taxon>Agaricomycetidae</taxon>
        <taxon>Agaricales</taxon>
        <taxon>Marasmiineae</taxon>
        <taxon>Mycenaceae</taxon>
        <taxon>Mycena</taxon>
    </lineage>
</organism>
<protein>
    <submittedName>
        <fullName evidence="2">Kinase-like domain-containing protein</fullName>
    </submittedName>
</protein>
<keyword evidence="3" id="KW-1185">Reference proteome</keyword>
<proteinExistence type="predicted"/>
<dbReference type="Proteomes" id="UP001222325">
    <property type="component" value="Unassembled WGS sequence"/>
</dbReference>
<accession>A0AAD6TY35</accession>
<evidence type="ECO:0000313" key="3">
    <source>
        <dbReference type="Proteomes" id="UP001222325"/>
    </source>
</evidence>
<dbReference type="SUPFAM" id="SSF56112">
    <property type="entry name" value="Protein kinase-like (PK-like)"/>
    <property type="match status" value="1"/>
</dbReference>
<keyword evidence="2" id="KW-0808">Transferase</keyword>
<evidence type="ECO:0000259" key="1">
    <source>
        <dbReference type="Pfam" id="PF01636"/>
    </source>
</evidence>
<dbReference type="InterPro" id="IPR011009">
    <property type="entry name" value="Kinase-like_dom_sf"/>
</dbReference>
<keyword evidence="2" id="KW-0418">Kinase</keyword>
<sequence length="263" mass="30064">MDTTTWTLEQVKDRISKGQEIDERVVDIGQNTVVKFADNVSAEEGEATMFIARMTSVPVARIYAILRDESDGVTYIVQEKLRGEPLINHLPTLDTATRDALALELQKILNELATLDKGHMGLFGRPSQYGSGILAKFDPPVPPIESPEDFLRWLPHNVRDNYGRDEAPLPTGIFDFSRPPIFSHGDFVPENILIEDGHVTGIIDWAYAGWYPYFWNDYIARRRSTLMAFQDGKWSQMVGQMMQPFPEEFRAFQQLYYRADSLL</sequence>